<gene>
    <name evidence="2" type="ORF">B2G88_07245</name>
</gene>
<dbReference type="Proteomes" id="UP000196084">
    <property type="component" value="Unassembled WGS sequence"/>
</dbReference>
<keyword evidence="3" id="KW-1185">Reference proteome</keyword>
<sequence>MQSQSKLRSVFRDRTAVQNGVLVAGGFFLFTGVVTGLLPTPVFDRMVPRTALEYGLLATTSLLLGVYVVQRSTLKECSGDACAYGGAAGGFVAVACPHCNAILVAAVGTSWLATYVDPLRPLLGGAAIALISGVLYRRWQREVSQ</sequence>
<dbReference type="EMBL" id="MWPH01000002">
    <property type="protein sequence ID" value="OVE84209.1"/>
    <property type="molecule type" value="Genomic_DNA"/>
</dbReference>
<comment type="caution">
    <text evidence="2">The sequence shown here is derived from an EMBL/GenBank/DDBJ whole genome shotgun (WGS) entry which is preliminary data.</text>
</comment>
<feature type="transmembrane region" description="Helical" evidence="1">
    <location>
        <begin position="21"/>
        <end position="39"/>
    </location>
</feature>
<organism evidence="2 3">
    <name type="scientific">Natronolimnobius baerhuensis</name>
    <dbReference type="NCBI Taxonomy" id="253108"/>
    <lineage>
        <taxon>Archaea</taxon>
        <taxon>Methanobacteriati</taxon>
        <taxon>Methanobacteriota</taxon>
        <taxon>Stenosarchaea group</taxon>
        <taxon>Halobacteria</taxon>
        <taxon>Halobacteriales</taxon>
        <taxon>Natrialbaceae</taxon>
        <taxon>Natronolimnobius</taxon>
    </lineage>
</organism>
<feature type="transmembrane region" description="Helical" evidence="1">
    <location>
        <begin position="81"/>
        <end position="107"/>
    </location>
</feature>
<reference evidence="2 3" key="1">
    <citation type="submission" date="2017-02" db="EMBL/GenBank/DDBJ databases">
        <title>Natronthermophilus aegyptiacus gen. nov.,sp. nov., an aerobic, extremely halophilic alkalithermophilic archaeon isolated from the athalassohaline Wadi An Natrun, Egypt.</title>
        <authorList>
            <person name="Zhao B."/>
        </authorList>
    </citation>
    <scope>NUCLEOTIDE SEQUENCE [LARGE SCALE GENOMIC DNA]</scope>
    <source>
        <strain evidence="2 3">CGMCC 1.3597</strain>
    </source>
</reference>
<evidence type="ECO:0000313" key="2">
    <source>
        <dbReference type="EMBL" id="OVE84209.1"/>
    </source>
</evidence>
<feature type="transmembrane region" description="Helical" evidence="1">
    <location>
        <begin position="51"/>
        <end position="69"/>
    </location>
</feature>
<proteinExistence type="predicted"/>
<name>A0A202E7J2_9EURY</name>
<dbReference type="AlphaFoldDB" id="A0A202E7J2"/>
<protein>
    <submittedName>
        <fullName evidence="2">Uncharacterized protein</fullName>
    </submittedName>
</protein>
<evidence type="ECO:0000313" key="3">
    <source>
        <dbReference type="Proteomes" id="UP000196084"/>
    </source>
</evidence>
<evidence type="ECO:0000256" key="1">
    <source>
        <dbReference type="SAM" id="Phobius"/>
    </source>
</evidence>
<keyword evidence="1" id="KW-0812">Transmembrane</keyword>
<keyword evidence="1" id="KW-0472">Membrane</keyword>
<accession>A0A202E7J2</accession>
<feature type="transmembrane region" description="Helical" evidence="1">
    <location>
        <begin position="119"/>
        <end position="136"/>
    </location>
</feature>
<keyword evidence="1" id="KW-1133">Transmembrane helix</keyword>